<dbReference type="InterPro" id="IPR050309">
    <property type="entry name" value="Type-B_Carboxylest/Lipase"/>
</dbReference>
<dbReference type="Pfam" id="PF00135">
    <property type="entry name" value="COesterase"/>
    <property type="match status" value="1"/>
</dbReference>
<dbReference type="InterPro" id="IPR002018">
    <property type="entry name" value="CarbesteraseB"/>
</dbReference>
<organism evidence="3 4">
    <name type="scientific">Stereocaulon virgatum</name>
    <dbReference type="NCBI Taxonomy" id="373712"/>
    <lineage>
        <taxon>Eukaryota</taxon>
        <taxon>Fungi</taxon>
        <taxon>Dikarya</taxon>
        <taxon>Ascomycota</taxon>
        <taxon>Pezizomycotina</taxon>
        <taxon>Lecanoromycetes</taxon>
        <taxon>OSLEUM clade</taxon>
        <taxon>Lecanoromycetidae</taxon>
        <taxon>Lecanorales</taxon>
        <taxon>Lecanorineae</taxon>
        <taxon>Stereocaulaceae</taxon>
        <taxon>Stereocaulon</taxon>
    </lineage>
</organism>
<dbReference type="Gene3D" id="3.40.50.1820">
    <property type="entry name" value="alpha/beta hydrolase"/>
    <property type="match status" value="1"/>
</dbReference>
<protein>
    <recommendedName>
        <fullName evidence="2">Carboxylesterase type B domain-containing protein</fullName>
    </recommendedName>
</protein>
<reference evidence="3 4" key="1">
    <citation type="submission" date="2024-09" db="EMBL/GenBank/DDBJ databases">
        <title>Rethinking Asexuality: The Enigmatic Case of Functional Sexual Genes in Lepraria (Stereocaulaceae).</title>
        <authorList>
            <person name="Doellman M."/>
            <person name="Sun Y."/>
            <person name="Barcenas-Pena A."/>
            <person name="Lumbsch H.T."/>
            <person name="Grewe F."/>
        </authorList>
    </citation>
    <scope>NUCLEOTIDE SEQUENCE [LARGE SCALE GENOMIC DNA]</scope>
    <source>
        <strain evidence="3 4">Mercado 3170</strain>
    </source>
</reference>
<evidence type="ECO:0000313" key="3">
    <source>
        <dbReference type="EMBL" id="KAL2036774.1"/>
    </source>
</evidence>
<dbReference type="SUPFAM" id="SSF53474">
    <property type="entry name" value="alpha/beta-Hydrolases"/>
    <property type="match status" value="1"/>
</dbReference>
<evidence type="ECO:0000313" key="4">
    <source>
        <dbReference type="Proteomes" id="UP001590950"/>
    </source>
</evidence>
<feature type="signal peptide" evidence="1">
    <location>
        <begin position="1"/>
        <end position="20"/>
    </location>
</feature>
<accession>A0ABR3ZUH4</accession>
<feature type="domain" description="Carboxylesterase type B" evidence="2">
    <location>
        <begin position="50"/>
        <end position="202"/>
    </location>
</feature>
<keyword evidence="4" id="KW-1185">Reference proteome</keyword>
<name>A0ABR3ZUH4_9LECA</name>
<gene>
    <name evidence="3" type="ORF">N7G274_010498</name>
</gene>
<dbReference type="Proteomes" id="UP001590950">
    <property type="component" value="Unassembled WGS sequence"/>
</dbReference>
<dbReference type="PANTHER" id="PTHR11559">
    <property type="entry name" value="CARBOXYLESTERASE"/>
    <property type="match status" value="1"/>
</dbReference>
<proteinExistence type="predicted"/>
<sequence>MRLNFVYFLALLTIYHGAPAKLGLSFDNGANALPTLTLPYATYQATNYNPNGGIYTFKNVRFAAPPIGKIRWARPAPPLTETNTQDGSYGLICIQAPIKGPQLTGSGASSAVGRAANQFLAGIPVPSFANMSEDCLFLDVYVSAAAVRNPSLKLPVISWFYRGAYILGGKDQFGNVLPLYDGTGLIQQSGGNVTFVASNYRVYLLLRITMGNADDLRSLVHMAFSPAPQWSRKVFRMLDCMTSEQHFSGFKTHPTSGRRQNTGLRMGRICWGRFRHASTSGIRRVPRPTILEGSESKPGFRLEFR</sequence>
<dbReference type="InterPro" id="IPR029058">
    <property type="entry name" value="AB_hydrolase_fold"/>
</dbReference>
<dbReference type="EMBL" id="JBEFKJ010000051">
    <property type="protein sequence ID" value="KAL2036774.1"/>
    <property type="molecule type" value="Genomic_DNA"/>
</dbReference>
<keyword evidence="1" id="KW-0732">Signal</keyword>
<evidence type="ECO:0000256" key="1">
    <source>
        <dbReference type="SAM" id="SignalP"/>
    </source>
</evidence>
<feature type="chain" id="PRO_5045048473" description="Carboxylesterase type B domain-containing protein" evidence="1">
    <location>
        <begin position="21"/>
        <end position="305"/>
    </location>
</feature>
<evidence type="ECO:0000259" key="2">
    <source>
        <dbReference type="Pfam" id="PF00135"/>
    </source>
</evidence>
<comment type="caution">
    <text evidence="3">The sequence shown here is derived from an EMBL/GenBank/DDBJ whole genome shotgun (WGS) entry which is preliminary data.</text>
</comment>